<protein>
    <submittedName>
        <fullName evidence="1">Uncharacterized protein</fullName>
    </submittedName>
</protein>
<dbReference type="Proteomes" id="UP000768646">
    <property type="component" value="Unassembled WGS sequence"/>
</dbReference>
<evidence type="ECO:0000313" key="2">
    <source>
        <dbReference type="Proteomes" id="UP000768646"/>
    </source>
</evidence>
<sequence length="478" mass="54367">MNCEEGVGGCAFDSAEKPYLSRENVSLSVLYKEDYILTYQQQYANIYFLRLVHIRPKIVHQAQMRWNDMVIKKWKVKRASRLLDVTHGEIYWIVGTVYIDTPLKPNILNDLKKDYWTVTPVNEKYIDSANNRVILEDEYGRIRLVGPKISQEFLVTGCVIGVLGFEVQDGNFEVIDICLPELPHQISLKNKIDPATHKYVALVSGLNITDKAYNSLPLFLLSEYLNGGIGHERDRIVSSQIVQFIIAGNSIASKTNASTDKKVNSTQCLVISDIFSQKTYHYNTFLYNSKPAEMFDLFLSNICTTTSVVLMPGESDPSNALLPQQPIHFSFIPNSKNYSGSTLTTCTNPAWLEIDGVKFLGSSGQTINDIYKYTNDYDKLSIMEYTLRWQHCAPTAPDTLWCYPFSEKDPFVLSEAPHVYFVGNQEEFGTKFIKGENGQMIRLIMLPIFSKTGTVVLLNLSTLECEQMKFNIYDKDNI</sequence>
<name>A0ACB7C8L2_9ASCO</name>
<dbReference type="EMBL" id="JABTEG010000021">
    <property type="protein sequence ID" value="KAG4303821.1"/>
    <property type="molecule type" value="Genomic_DNA"/>
</dbReference>
<organism evidence="1 2">
    <name type="scientific">Pneumocystis oryctolagi</name>
    <dbReference type="NCBI Taxonomy" id="42067"/>
    <lineage>
        <taxon>Eukaryota</taxon>
        <taxon>Fungi</taxon>
        <taxon>Dikarya</taxon>
        <taxon>Ascomycota</taxon>
        <taxon>Taphrinomycotina</taxon>
        <taxon>Pneumocystomycetes</taxon>
        <taxon>Pneumocystaceae</taxon>
        <taxon>Pneumocystis</taxon>
    </lineage>
</organism>
<evidence type="ECO:0000313" key="1">
    <source>
        <dbReference type="EMBL" id="KAG4303821.1"/>
    </source>
</evidence>
<gene>
    <name evidence="1" type="ORF">PORY_002784</name>
</gene>
<reference evidence="1 2" key="1">
    <citation type="journal article" date="2021" name="Commun. Biol.">
        <title>Genomic insights into the host specific adaptation of the Pneumocystis genus.</title>
        <authorList>
            <person name="Cisse O.H."/>
            <person name="Ma L."/>
            <person name="Dekker J.P."/>
            <person name="Khil P.P."/>
            <person name="Youn J.-H."/>
            <person name="Brenchley J.M."/>
            <person name="Blair R."/>
            <person name="Pahar B."/>
            <person name="Chabe M."/>
            <person name="Van Rompay K.K.A."/>
            <person name="Keesler R."/>
            <person name="Sukura A."/>
            <person name="Hirsch V."/>
            <person name="Kutty G."/>
            <person name="Liu Y."/>
            <person name="Peng L."/>
            <person name="Chen J."/>
            <person name="Song J."/>
            <person name="Weissenbacher-Lang C."/>
            <person name="Xu J."/>
            <person name="Upham N.S."/>
            <person name="Stajich J.E."/>
            <person name="Cuomo C.A."/>
            <person name="Cushion M.T."/>
            <person name="Kovacs J.A."/>
        </authorList>
    </citation>
    <scope>NUCLEOTIDE SEQUENCE [LARGE SCALE GENOMIC DNA]</scope>
    <source>
        <strain evidence="1 2">RABM</strain>
    </source>
</reference>
<accession>A0ACB7C8L2</accession>
<proteinExistence type="predicted"/>
<keyword evidence="2" id="KW-1185">Reference proteome</keyword>
<comment type="caution">
    <text evidence="1">The sequence shown here is derived from an EMBL/GenBank/DDBJ whole genome shotgun (WGS) entry which is preliminary data.</text>
</comment>